<keyword evidence="5" id="KW-1185">Reference proteome</keyword>
<feature type="compositionally biased region" description="Polar residues" evidence="4">
    <location>
        <begin position="1770"/>
        <end position="1779"/>
    </location>
</feature>
<keyword evidence="1 3" id="KW-0853">WD repeat</keyword>
<feature type="compositionally biased region" description="Low complexity" evidence="4">
    <location>
        <begin position="595"/>
        <end position="609"/>
    </location>
</feature>
<feature type="region of interest" description="Disordered" evidence="4">
    <location>
        <begin position="844"/>
        <end position="914"/>
    </location>
</feature>
<feature type="region of interest" description="Disordered" evidence="4">
    <location>
        <begin position="636"/>
        <end position="709"/>
    </location>
</feature>
<accession>A0AAJ7WPG3</accession>
<feature type="region of interest" description="Disordered" evidence="4">
    <location>
        <begin position="592"/>
        <end position="620"/>
    </location>
</feature>
<dbReference type="PROSITE" id="PS50082">
    <property type="entry name" value="WD_REPEATS_2"/>
    <property type="match status" value="1"/>
</dbReference>
<dbReference type="PANTHER" id="PTHR22874:SF1">
    <property type="entry name" value="ACTIVATING MOLECULE IN BECN1-REGULATED AUTOPHAGY PROTEIN 1"/>
    <property type="match status" value="1"/>
</dbReference>
<sequence length="1937" mass="203556">MGPSRRRNAVQILSGRELGASWMGARSGLEELAEDKACQMQWESQKVELPDSPRSTFLLAFSPDRSLMASTHVNHNIYITEVYTGQCTHSLVGHRRTPWCVTFHPSIKGLLASGCLDGEVRIWDLHGGSESWYTENNMAIASLAFHPTVQLLVVATANEIHFWDWSRPEPFAVVKTANEMERVRLVRFDPLGQNLLTAIVNPSNQQPEEDTEISPDVSIRQRLMLHAQLIRRAPMLHNYLHMPPFRPPGGAGSGVGADGASGHAGAPDRGSSLHGDAGGRTPPYSSSMFAPTSDVGGGGSGGSSGGSSSLPFGYNSLSQSASFSPMEGASRTSPYFVGSFQSPRETSRTSVYTVLRDRFGYLTTSSSSTMPTSQGHFTTAPSIPLLRSRSLSASQQRSLPSEFSAQPQSSSQQSGGSGGSGAPNFAAYPATSAASVGLPYSTVPQPRISMPRASRDSAPATYEADQAIPSTSRSGLDSPPTPPRPHRSEGSGLPRNLAVAGSARQSSASQANRVISSTGWTRTVLGATGSVAVEAEGADDEEAAYGAQSSRPDFTVTAPRLLSALTADPAVTLPPVSETAVQQPGFLLRDAAPDGVGAASGTSWTAGASRDSDRAGVREDHADVQSTIDMYLGTTHLENPAPAYPSLSGDSTVDDNLNNNNGAELDFSGRLQPSQSFLDVPVQSPDFYDLPQQQQHRDEDESAAMGSSSGSVHFHRCRACHNLLTFNSDARRWERFSHGQQQQQPPAPTPPPPPPPPPPHLSPFYPGPDNSDEGVGVGVGRMAHVSSSSYDAPGLGGTAPFLPPRGAVGRYATPAGLGSGMEVPSRYGNRLGLLYGSRQFSDRLSGSGGPGAGSGAVTGLGAGGGPVSVRDGRPRERAYTRTMERTQAGGGGGGGGGGGRGAREETDDHDAERDDPLHRRLLQATERETVSPSTAALARAITSFDGVGAREHPLYPDPARLSPAAYYAQRLIQHLTRRDSIRQRVLRYQHVRHGEGGAAPPAVSHTGLNDDDEPDDGGSERSRPRVAPRSRLPVPSLGRFTPRRFLLPDYLPYAGIFHERGQPGLATHASVNRVLAGAVVGDGQSAVANNIADITYRLQWWDFASYNLPEISNSKINVLVTKCKIYNDASCDISGDGRHLAAFVPGSHRGFPDEGVLNVYSLAPHNLGEVLYQRRFGPNAISVSLSPMGRYIMVGLASRRVLLQPSTKHMVAQVFRLQQPHAGEVSMRRVFNVVYPMPPDQRRYVSINSARWLPDVGLGLAYGTNRGDLIICRPIGVDPSLTSDVGWDNLYTLSEAVDSLQSRREPVRPGSAPRSDAFRPDRELALMSAIGLQPRGPGSWSVTTQGTQTQRHFLSASTQTDAEHVLAGGLRAPGATSYCPFVWQSLNNSDDGERPGPSGVRALRPSVAPAESAHAEHERRSDNAPTDGGPGDVGGAPAPSVLLPPPGGATSPPRQDEPVQDVIDSYGTLYRQERATGSDSPPPQPPAASDAGSSTEGILRAAGQALGSAGLSDSVSQTDSDHGTIPPPSVTVGSGPPSDAGLGSGREDATAICHRLTVGGMTAVVTRGRVTTMASMGGFGNEIVVSHVINASSQTSTGADGETVGHVAAVPTPHATDLRSALAAVAAAAAARTDCGSSVAAVFDAEPPSSLLAALPASAVGVIETRTDAVREAEAFHSIALPQNDTGLHFPITVTETDNLSLAALAAQSSSQQSDGASVEARLILSLRADEEPSRAESVGSGSLYDALALGMEMGNPPSSPPPYLIASSEDGSPQVIGQSTSDDDDDDDEEEREEAAAGSSVAVGTGTGTDAGERSGSLQSNRVLLPPQPPPAAAATAEAGFRERLPPDLQSNFSLSDEWLGFSDADTAGSEAGGGQASLRESLGFVLSSLEQESPAINVVDAAGRESGDDDDDDDGRAEDIDGHIEDMYFSQYSEW</sequence>
<feature type="compositionally biased region" description="Gly residues" evidence="4">
    <location>
        <begin position="846"/>
        <end position="866"/>
    </location>
</feature>
<feature type="region of interest" description="Disordered" evidence="4">
    <location>
        <begin position="992"/>
        <end position="1035"/>
    </location>
</feature>
<dbReference type="PANTHER" id="PTHR22874">
    <property type="entry name" value="ACTIVATING MOLECULE IN BECN1-REGULATED AUTOPHAGY PROTEIN 1"/>
    <property type="match status" value="1"/>
</dbReference>
<feature type="compositionally biased region" description="Pro residues" evidence="4">
    <location>
        <begin position="745"/>
        <end position="761"/>
    </location>
</feature>
<keyword evidence="2" id="KW-0677">Repeat</keyword>
<evidence type="ECO:0000256" key="3">
    <source>
        <dbReference type="PROSITE-ProRule" id="PRU00221"/>
    </source>
</evidence>
<dbReference type="Gene3D" id="2.130.10.10">
    <property type="entry name" value="YVTN repeat-like/Quinoprotein amine dehydrogenase"/>
    <property type="match status" value="1"/>
</dbReference>
<dbReference type="RefSeq" id="XP_032805130.1">
    <property type="nucleotide sequence ID" value="XM_032949239.1"/>
</dbReference>
<protein>
    <submittedName>
        <fullName evidence="6">Activating molecule in BECN1-regulated autophagy protein 1 isoform X1</fullName>
    </submittedName>
</protein>
<name>A0AAJ7WPG3_PETMA</name>
<evidence type="ECO:0000256" key="2">
    <source>
        <dbReference type="ARBA" id="ARBA00022737"/>
    </source>
</evidence>
<feature type="compositionally biased region" description="Basic and acidic residues" evidence="4">
    <location>
        <begin position="1413"/>
        <end position="1422"/>
    </location>
</feature>
<feature type="region of interest" description="Disordered" evidence="4">
    <location>
        <begin position="735"/>
        <end position="778"/>
    </location>
</feature>
<feature type="region of interest" description="Disordered" evidence="4">
    <location>
        <begin position="1389"/>
        <end position="1459"/>
    </location>
</feature>
<dbReference type="InterPro" id="IPR019775">
    <property type="entry name" value="WD40_repeat_CS"/>
</dbReference>
<feature type="compositionally biased region" description="Low complexity" evidence="4">
    <location>
        <begin position="498"/>
        <end position="514"/>
    </location>
</feature>
<dbReference type="KEGG" id="pmrn:116940022"/>
<dbReference type="InterPro" id="IPR015943">
    <property type="entry name" value="WD40/YVTN_repeat-like_dom_sf"/>
</dbReference>
<dbReference type="SUPFAM" id="SSF50978">
    <property type="entry name" value="WD40 repeat-like"/>
    <property type="match status" value="1"/>
</dbReference>
<evidence type="ECO:0000256" key="1">
    <source>
        <dbReference type="ARBA" id="ARBA00022574"/>
    </source>
</evidence>
<feature type="region of interest" description="Disordered" evidence="4">
    <location>
        <begin position="446"/>
        <end position="514"/>
    </location>
</feature>
<feature type="compositionally biased region" description="Gly residues" evidence="4">
    <location>
        <begin position="295"/>
        <end position="305"/>
    </location>
</feature>
<feature type="compositionally biased region" description="Basic and acidic residues" evidence="4">
    <location>
        <begin position="901"/>
        <end position="914"/>
    </location>
</feature>
<dbReference type="PROSITE" id="PS50294">
    <property type="entry name" value="WD_REPEATS_REGION"/>
    <property type="match status" value="1"/>
</dbReference>
<feature type="repeat" description="WD" evidence="3">
    <location>
        <begin position="91"/>
        <end position="125"/>
    </location>
</feature>
<feature type="compositionally biased region" description="Basic and acidic residues" evidence="4">
    <location>
        <begin position="870"/>
        <end position="884"/>
    </location>
</feature>
<dbReference type="GO" id="GO:1990756">
    <property type="term" value="F:ubiquitin-like ligase-substrate adaptor activity"/>
    <property type="evidence" value="ECO:0007669"/>
    <property type="project" value="TreeGrafter"/>
</dbReference>
<feature type="region of interest" description="Disordered" evidence="4">
    <location>
        <begin position="247"/>
        <end position="307"/>
    </location>
</feature>
<dbReference type="Proteomes" id="UP001318040">
    <property type="component" value="Chromosome 7"/>
</dbReference>
<proteinExistence type="predicted"/>
<feature type="region of interest" description="Disordered" evidence="4">
    <location>
        <begin position="1896"/>
        <end position="1925"/>
    </location>
</feature>
<gene>
    <name evidence="6" type="primary">AMBRA1</name>
</gene>
<dbReference type="InterPro" id="IPR001680">
    <property type="entry name" value="WD40_rpt"/>
</dbReference>
<feature type="compositionally biased region" description="Low complexity" evidence="4">
    <location>
        <begin position="1487"/>
        <end position="1514"/>
    </location>
</feature>
<feature type="compositionally biased region" description="Gly residues" evidence="4">
    <location>
        <begin position="888"/>
        <end position="900"/>
    </location>
</feature>
<dbReference type="InterPro" id="IPR036322">
    <property type="entry name" value="WD40_repeat_dom_sf"/>
</dbReference>
<organism evidence="5 6">
    <name type="scientific">Petromyzon marinus</name>
    <name type="common">Sea lamprey</name>
    <dbReference type="NCBI Taxonomy" id="7757"/>
    <lineage>
        <taxon>Eukaryota</taxon>
        <taxon>Metazoa</taxon>
        <taxon>Chordata</taxon>
        <taxon>Craniata</taxon>
        <taxon>Vertebrata</taxon>
        <taxon>Cyclostomata</taxon>
        <taxon>Hyperoartia</taxon>
        <taxon>Petromyzontiformes</taxon>
        <taxon>Petromyzontidae</taxon>
        <taxon>Petromyzon</taxon>
    </lineage>
</organism>
<feature type="compositionally biased region" description="Low complexity" evidence="4">
    <location>
        <begin position="1797"/>
        <end position="1811"/>
    </location>
</feature>
<feature type="compositionally biased region" description="Acidic residues" evidence="4">
    <location>
        <begin position="1909"/>
        <end position="1918"/>
    </location>
</feature>
<evidence type="ECO:0000256" key="4">
    <source>
        <dbReference type="SAM" id="MobiDB-lite"/>
    </source>
</evidence>
<dbReference type="PROSITE" id="PS00678">
    <property type="entry name" value="WD_REPEATS_1"/>
    <property type="match status" value="1"/>
</dbReference>
<feature type="compositionally biased region" description="Acidic residues" evidence="4">
    <location>
        <begin position="1782"/>
        <end position="1794"/>
    </location>
</feature>
<feature type="region of interest" description="Disordered" evidence="4">
    <location>
        <begin position="1473"/>
        <end position="1546"/>
    </location>
</feature>
<dbReference type="InterPro" id="IPR052596">
    <property type="entry name" value="AMBRA1_autophagy"/>
</dbReference>
<feature type="region of interest" description="Disordered" evidence="4">
    <location>
        <begin position="1752"/>
        <end position="1853"/>
    </location>
</feature>
<feature type="compositionally biased region" description="Gly residues" evidence="4">
    <location>
        <begin position="249"/>
        <end position="259"/>
    </location>
</feature>
<reference evidence="6" key="1">
    <citation type="submission" date="2025-08" db="UniProtKB">
        <authorList>
            <consortium name="RefSeq"/>
        </authorList>
    </citation>
    <scope>IDENTIFICATION</scope>
    <source>
        <tissue evidence="6">Sperm</tissue>
    </source>
</reference>
<dbReference type="FunFam" id="2.130.10.10:FF:000909">
    <property type="entry name" value="activating molecule in BECN1-regulated autophagy protein 1"/>
    <property type="match status" value="1"/>
</dbReference>
<feature type="compositionally biased region" description="Low complexity" evidence="4">
    <location>
        <begin position="389"/>
        <end position="414"/>
    </location>
</feature>
<dbReference type="CTD" id="55626"/>
<dbReference type="GO" id="GO:0000045">
    <property type="term" value="P:autophagosome assembly"/>
    <property type="evidence" value="ECO:0007669"/>
    <property type="project" value="TreeGrafter"/>
</dbReference>
<dbReference type="SMART" id="SM00320">
    <property type="entry name" value="WD40"/>
    <property type="match status" value="3"/>
</dbReference>
<evidence type="ECO:0000313" key="6">
    <source>
        <dbReference type="RefSeq" id="XP_032805130.1"/>
    </source>
</evidence>
<dbReference type="GO" id="GO:0080008">
    <property type="term" value="C:Cul4-RING E3 ubiquitin ligase complex"/>
    <property type="evidence" value="ECO:0007669"/>
    <property type="project" value="TreeGrafter"/>
</dbReference>
<feature type="compositionally biased region" description="Polar residues" evidence="4">
    <location>
        <begin position="648"/>
        <end position="662"/>
    </location>
</feature>
<dbReference type="Pfam" id="PF00400">
    <property type="entry name" value="WD40"/>
    <property type="match status" value="1"/>
</dbReference>
<evidence type="ECO:0000313" key="5">
    <source>
        <dbReference type="Proteomes" id="UP001318040"/>
    </source>
</evidence>
<feature type="compositionally biased region" description="Basic and acidic residues" evidence="4">
    <location>
        <begin position="610"/>
        <end position="620"/>
    </location>
</feature>
<feature type="region of interest" description="Disordered" evidence="4">
    <location>
        <begin position="389"/>
        <end position="424"/>
    </location>
</feature>
<dbReference type="GO" id="GO:0000423">
    <property type="term" value="P:mitophagy"/>
    <property type="evidence" value="ECO:0007669"/>
    <property type="project" value="TreeGrafter"/>
</dbReference>